<name>A0A4P9X1Y1_9FUNG</name>
<dbReference type="PROSITE" id="PS50904">
    <property type="entry name" value="PRELI_MSF1"/>
    <property type="match status" value="1"/>
</dbReference>
<dbReference type="InterPro" id="IPR006797">
    <property type="entry name" value="PRELI/MSF1_dom"/>
</dbReference>
<protein>
    <recommendedName>
        <fullName evidence="1">PRELI/MSF1 domain-containing protein</fullName>
    </recommendedName>
</protein>
<accession>A0A4P9X1Y1</accession>
<keyword evidence="3" id="KW-1185">Reference proteome</keyword>
<feature type="domain" description="PRELI/MSF1" evidence="1">
    <location>
        <begin position="1"/>
        <end position="171"/>
    </location>
</feature>
<dbReference type="Pfam" id="PF04707">
    <property type="entry name" value="PRELI"/>
    <property type="match status" value="1"/>
</dbReference>
<dbReference type="PANTHER" id="PTHR11158">
    <property type="entry name" value="MSF1/PX19 RELATED"/>
    <property type="match status" value="1"/>
</dbReference>
<dbReference type="InterPro" id="IPR037365">
    <property type="entry name" value="Slowmo/Ups"/>
</dbReference>
<organism evidence="2 3">
    <name type="scientific">Caulochytrium protostelioides</name>
    <dbReference type="NCBI Taxonomy" id="1555241"/>
    <lineage>
        <taxon>Eukaryota</taxon>
        <taxon>Fungi</taxon>
        <taxon>Fungi incertae sedis</taxon>
        <taxon>Chytridiomycota</taxon>
        <taxon>Chytridiomycota incertae sedis</taxon>
        <taxon>Chytridiomycetes</taxon>
        <taxon>Caulochytriales</taxon>
        <taxon>Caulochytriaceae</taxon>
        <taxon>Caulochytrium</taxon>
    </lineage>
</organism>
<reference evidence="3" key="1">
    <citation type="journal article" date="2018" name="Nat. Microbiol.">
        <title>Leveraging single-cell genomics to expand the fungal tree of life.</title>
        <authorList>
            <person name="Ahrendt S.R."/>
            <person name="Quandt C.A."/>
            <person name="Ciobanu D."/>
            <person name="Clum A."/>
            <person name="Salamov A."/>
            <person name="Andreopoulos B."/>
            <person name="Cheng J.F."/>
            <person name="Woyke T."/>
            <person name="Pelin A."/>
            <person name="Henrissat B."/>
            <person name="Reynolds N.K."/>
            <person name="Benny G.L."/>
            <person name="Smith M.E."/>
            <person name="James T.Y."/>
            <person name="Grigoriev I.V."/>
        </authorList>
    </citation>
    <scope>NUCLEOTIDE SEQUENCE [LARGE SCALE GENOMIC DNA]</scope>
    <source>
        <strain evidence="3">ATCC 52028</strain>
    </source>
</reference>
<dbReference type="AlphaFoldDB" id="A0A4P9X1Y1"/>
<evidence type="ECO:0000259" key="1">
    <source>
        <dbReference type="PROSITE" id="PS50904"/>
    </source>
</evidence>
<dbReference type="OrthoDB" id="407630at2759"/>
<evidence type="ECO:0000313" key="2">
    <source>
        <dbReference type="EMBL" id="RKO98978.1"/>
    </source>
</evidence>
<proteinExistence type="predicted"/>
<feature type="non-terminal residue" evidence="2">
    <location>
        <position position="171"/>
    </location>
</feature>
<dbReference type="GO" id="GO:0005758">
    <property type="term" value="C:mitochondrial intermembrane space"/>
    <property type="evidence" value="ECO:0007669"/>
    <property type="project" value="InterPro"/>
</dbReference>
<gene>
    <name evidence="2" type="ORF">CXG81DRAFT_5161</name>
</gene>
<sequence>MSFSETVHTFPHGWATLTAANWRKYPNLKTPHVISVDVLNRWVDPQTGVLYTERLLQCEQKAPAILKWIGINVGDTAFFRETSALDPRSQHYEATSVNLTMRQYLTVEEVCTFVPDAAQPEAATEFRQKVRFTAVGVMDKIARAIESAAVSAFVRNAHKGREALDAVTHTI</sequence>
<evidence type="ECO:0000313" key="3">
    <source>
        <dbReference type="Proteomes" id="UP000274922"/>
    </source>
</evidence>
<dbReference type="Proteomes" id="UP000274922">
    <property type="component" value="Unassembled WGS sequence"/>
</dbReference>
<dbReference type="STRING" id="1555241.A0A4P9X1Y1"/>
<dbReference type="EMBL" id="ML014335">
    <property type="protein sequence ID" value="RKO98978.1"/>
    <property type="molecule type" value="Genomic_DNA"/>
</dbReference>